<evidence type="ECO:0000256" key="2">
    <source>
        <dbReference type="SAM" id="MobiDB-lite"/>
    </source>
</evidence>
<feature type="compositionally biased region" description="Low complexity" evidence="2">
    <location>
        <begin position="41"/>
        <end position="50"/>
    </location>
</feature>
<proteinExistence type="predicted"/>
<protein>
    <submittedName>
        <fullName evidence="3">Uncharacterized protein</fullName>
    </submittedName>
</protein>
<accession>A0ABU6SGT0</accession>
<feature type="compositionally biased region" description="Low complexity" evidence="2">
    <location>
        <begin position="82"/>
        <end position="99"/>
    </location>
</feature>
<keyword evidence="1" id="KW-0175">Coiled coil</keyword>
<dbReference type="Proteomes" id="UP001341840">
    <property type="component" value="Unassembled WGS sequence"/>
</dbReference>
<dbReference type="EMBL" id="JASCZI010060667">
    <property type="protein sequence ID" value="MED6135133.1"/>
    <property type="molecule type" value="Genomic_DNA"/>
</dbReference>
<reference evidence="3 4" key="1">
    <citation type="journal article" date="2023" name="Plants (Basel)">
        <title>Bridging the Gap: Combining Genomics and Transcriptomics Approaches to Understand Stylosanthes scabra, an Orphan Legume from the Brazilian Caatinga.</title>
        <authorList>
            <person name="Ferreira-Neto J.R.C."/>
            <person name="da Silva M.D."/>
            <person name="Binneck E."/>
            <person name="de Melo N.F."/>
            <person name="da Silva R.H."/>
            <person name="de Melo A.L.T.M."/>
            <person name="Pandolfi V."/>
            <person name="Bustamante F.O."/>
            <person name="Brasileiro-Vidal A.C."/>
            <person name="Benko-Iseppon A.M."/>
        </authorList>
    </citation>
    <scope>NUCLEOTIDE SEQUENCE [LARGE SCALE GENOMIC DNA]</scope>
    <source>
        <tissue evidence="3">Leaves</tissue>
    </source>
</reference>
<evidence type="ECO:0000313" key="4">
    <source>
        <dbReference type="Proteomes" id="UP001341840"/>
    </source>
</evidence>
<evidence type="ECO:0000256" key="1">
    <source>
        <dbReference type="SAM" id="Coils"/>
    </source>
</evidence>
<feature type="region of interest" description="Disordered" evidence="2">
    <location>
        <begin position="345"/>
        <end position="367"/>
    </location>
</feature>
<keyword evidence="4" id="KW-1185">Reference proteome</keyword>
<sequence>MVYWDMHRSHGNPKIVDDDPTGLPNEREREHGSFDPPPLTSAADASPSPFSSHHRLRHSIYLLLFKVAVRFASSVAAAHPSSIFRSSRRSSPPFSSGPPVLVRRSLLSPKPRVHDDPLNAPVDGPTQWPLCRLEEFLEELVAIAEGGSYQQRILTEYLKGVETRAEDIVKTDCGGFGESLHTGGSITSSQHQVNLAKSLGRPPTHLELFERTHKHKDETWVDKRSEQFNDKLKNTQEELTQKATEDGSSVPDELDLWCDIAGVKKGRIYGLGIESTVIDKRSSCRGSGSHSSEWLRRSEHEVLVKKLQEENNCLKTRLEKTEKAVEINNQLVQEMMKRMNFQIPIPQVGETNAREEEDNDSGDFGEE</sequence>
<dbReference type="InterPro" id="IPR004252">
    <property type="entry name" value="Probable_transposase_24"/>
</dbReference>
<feature type="compositionally biased region" description="Acidic residues" evidence="2">
    <location>
        <begin position="355"/>
        <end position="367"/>
    </location>
</feature>
<feature type="region of interest" description="Disordered" evidence="2">
    <location>
        <begin position="82"/>
        <end position="102"/>
    </location>
</feature>
<name>A0ABU6SGT0_9FABA</name>
<feature type="region of interest" description="Disordered" evidence="2">
    <location>
        <begin position="1"/>
        <end position="50"/>
    </location>
</feature>
<evidence type="ECO:0000313" key="3">
    <source>
        <dbReference type="EMBL" id="MED6135133.1"/>
    </source>
</evidence>
<organism evidence="3 4">
    <name type="scientific">Stylosanthes scabra</name>
    <dbReference type="NCBI Taxonomy" id="79078"/>
    <lineage>
        <taxon>Eukaryota</taxon>
        <taxon>Viridiplantae</taxon>
        <taxon>Streptophyta</taxon>
        <taxon>Embryophyta</taxon>
        <taxon>Tracheophyta</taxon>
        <taxon>Spermatophyta</taxon>
        <taxon>Magnoliopsida</taxon>
        <taxon>eudicotyledons</taxon>
        <taxon>Gunneridae</taxon>
        <taxon>Pentapetalae</taxon>
        <taxon>rosids</taxon>
        <taxon>fabids</taxon>
        <taxon>Fabales</taxon>
        <taxon>Fabaceae</taxon>
        <taxon>Papilionoideae</taxon>
        <taxon>50 kb inversion clade</taxon>
        <taxon>dalbergioids sensu lato</taxon>
        <taxon>Dalbergieae</taxon>
        <taxon>Pterocarpus clade</taxon>
        <taxon>Stylosanthes</taxon>
    </lineage>
</organism>
<comment type="caution">
    <text evidence="3">The sequence shown here is derived from an EMBL/GenBank/DDBJ whole genome shotgun (WGS) entry which is preliminary data.</text>
</comment>
<dbReference type="Pfam" id="PF03004">
    <property type="entry name" value="Transposase_24"/>
    <property type="match status" value="1"/>
</dbReference>
<feature type="coiled-coil region" evidence="1">
    <location>
        <begin position="297"/>
        <end position="324"/>
    </location>
</feature>
<gene>
    <name evidence="3" type="ORF">PIB30_043321</name>
</gene>